<evidence type="ECO:0000259" key="15">
    <source>
        <dbReference type="PROSITE" id="PS50109"/>
    </source>
</evidence>
<dbReference type="PROSITE" id="PS50109">
    <property type="entry name" value="HIS_KIN"/>
    <property type="match status" value="1"/>
</dbReference>
<name>A0ABV7YTY8_9BACT</name>
<dbReference type="Proteomes" id="UP001595616">
    <property type="component" value="Unassembled WGS sequence"/>
</dbReference>
<dbReference type="InterPro" id="IPR003661">
    <property type="entry name" value="HisK_dim/P_dom"/>
</dbReference>
<dbReference type="RefSeq" id="WP_379836426.1">
    <property type="nucleotide sequence ID" value="NZ_JBHRYQ010000001.1"/>
</dbReference>
<evidence type="ECO:0000256" key="14">
    <source>
        <dbReference type="SAM" id="Phobius"/>
    </source>
</evidence>
<dbReference type="Gene3D" id="1.10.287.130">
    <property type="match status" value="1"/>
</dbReference>
<dbReference type="InterPro" id="IPR050398">
    <property type="entry name" value="HssS/ArlS-like"/>
</dbReference>
<dbReference type="InterPro" id="IPR003660">
    <property type="entry name" value="HAMP_dom"/>
</dbReference>
<evidence type="ECO:0000256" key="10">
    <source>
        <dbReference type="ARBA" id="ARBA00022840"/>
    </source>
</evidence>
<dbReference type="InterPro" id="IPR036890">
    <property type="entry name" value="HATPase_C_sf"/>
</dbReference>
<keyword evidence="6" id="KW-0808">Transferase</keyword>
<evidence type="ECO:0000256" key="8">
    <source>
        <dbReference type="ARBA" id="ARBA00022741"/>
    </source>
</evidence>
<evidence type="ECO:0000256" key="6">
    <source>
        <dbReference type="ARBA" id="ARBA00022679"/>
    </source>
</evidence>
<comment type="caution">
    <text evidence="17">The sequence shown here is derived from an EMBL/GenBank/DDBJ whole genome shotgun (WGS) entry which is preliminary data.</text>
</comment>
<evidence type="ECO:0000313" key="17">
    <source>
        <dbReference type="EMBL" id="MFC3810356.1"/>
    </source>
</evidence>
<accession>A0ABV7YTY8</accession>
<evidence type="ECO:0000256" key="4">
    <source>
        <dbReference type="ARBA" id="ARBA00022475"/>
    </source>
</evidence>
<organism evidence="17 18">
    <name type="scientific">Lacihabitans lacunae</name>
    <dbReference type="NCBI Taxonomy" id="1028214"/>
    <lineage>
        <taxon>Bacteria</taxon>
        <taxon>Pseudomonadati</taxon>
        <taxon>Bacteroidota</taxon>
        <taxon>Cytophagia</taxon>
        <taxon>Cytophagales</taxon>
        <taxon>Leadbetterellaceae</taxon>
        <taxon>Lacihabitans</taxon>
    </lineage>
</organism>
<proteinExistence type="predicted"/>
<reference evidence="18" key="1">
    <citation type="journal article" date="2019" name="Int. J. Syst. Evol. Microbiol.">
        <title>The Global Catalogue of Microorganisms (GCM) 10K type strain sequencing project: providing services to taxonomists for standard genome sequencing and annotation.</title>
        <authorList>
            <consortium name="The Broad Institute Genomics Platform"/>
            <consortium name="The Broad Institute Genome Sequencing Center for Infectious Disease"/>
            <person name="Wu L."/>
            <person name="Ma J."/>
        </authorList>
    </citation>
    <scope>NUCLEOTIDE SEQUENCE [LARGE SCALE GENOMIC DNA]</scope>
    <source>
        <strain evidence="18">CECT 7956</strain>
    </source>
</reference>
<evidence type="ECO:0000256" key="7">
    <source>
        <dbReference type="ARBA" id="ARBA00022692"/>
    </source>
</evidence>
<feature type="domain" description="Histidine kinase" evidence="15">
    <location>
        <begin position="238"/>
        <end position="451"/>
    </location>
</feature>
<feature type="domain" description="HAMP" evidence="16">
    <location>
        <begin position="177"/>
        <end position="230"/>
    </location>
</feature>
<evidence type="ECO:0000256" key="12">
    <source>
        <dbReference type="ARBA" id="ARBA00023012"/>
    </source>
</evidence>
<feature type="transmembrane region" description="Helical" evidence="14">
    <location>
        <begin position="153"/>
        <end position="176"/>
    </location>
</feature>
<dbReference type="SMART" id="SM00388">
    <property type="entry name" value="HisKA"/>
    <property type="match status" value="1"/>
</dbReference>
<dbReference type="PRINTS" id="PR00344">
    <property type="entry name" value="BCTRLSENSOR"/>
</dbReference>
<dbReference type="Pfam" id="PF00512">
    <property type="entry name" value="HisKA"/>
    <property type="match status" value="1"/>
</dbReference>
<dbReference type="Gene3D" id="6.10.340.10">
    <property type="match status" value="1"/>
</dbReference>
<dbReference type="CDD" id="cd06225">
    <property type="entry name" value="HAMP"/>
    <property type="match status" value="1"/>
</dbReference>
<keyword evidence="18" id="KW-1185">Reference proteome</keyword>
<dbReference type="SUPFAM" id="SSF47384">
    <property type="entry name" value="Homodimeric domain of signal transducing histidine kinase"/>
    <property type="match status" value="1"/>
</dbReference>
<keyword evidence="7 14" id="KW-0812">Transmembrane</keyword>
<keyword evidence="10 17" id="KW-0067">ATP-binding</keyword>
<gene>
    <name evidence="17" type="ORF">ACFOOI_06825</name>
</gene>
<evidence type="ECO:0000256" key="2">
    <source>
        <dbReference type="ARBA" id="ARBA00004651"/>
    </source>
</evidence>
<keyword evidence="11 14" id="KW-1133">Transmembrane helix</keyword>
<dbReference type="SUPFAM" id="SSF158472">
    <property type="entry name" value="HAMP domain-like"/>
    <property type="match status" value="1"/>
</dbReference>
<dbReference type="Gene3D" id="3.30.565.10">
    <property type="entry name" value="Histidine kinase-like ATPase, C-terminal domain"/>
    <property type="match status" value="1"/>
</dbReference>
<dbReference type="SUPFAM" id="SSF55874">
    <property type="entry name" value="ATPase domain of HSP90 chaperone/DNA topoisomerase II/histidine kinase"/>
    <property type="match status" value="1"/>
</dbReference>
<evidence type="ECO:0000256" key="11">
    <source>
        <dbReference type="ARBA" id="ARBA00022989"/>
    </source>
</evidence>
<keyword evidence="12" id="KW-0902">Two-component regulatory system</keyword>
<keyword evidence="13 14" id="KW-0472">Membrane</keyword>
<dbReference type="InterPro" id="IPR036097">
    <property type="entry name" value="HisK_dim/P_sf"/>
</dbReference>
<dbReference type="InterPro" id="IPR003594">
    <property type="entry name" value="HATPase_dom"/>
</dbReference>
<evidence type="ECO:0000259" key="16">
    <source>
        <dbReference type="PROSITE" id="PS50885"/>
    </source>
</evidence>
<comment type="subcellular location">
    <subcellularLocation>
        <location evidence="2">Cell membrane</location>
        <topology evidence="2">Multi-pass membrane protein</topology>
    </subcellularLocation>
</comment>
<dbReference type="SMART" id="SM00304">
    <property type="entry name" value="HAMP"/>
    <property type="match status" value="1"/>
</dbReference>
<evidence type="ECO:0000256" key="13">
    <source>
        <dbReference type="ARBA" id="ARBA00023136"/>
    </source>
</evidence>
<dbReference type="PROSITE" id="PS50885">
    <property type="entry name" value="HAMP"/>
    <property type="match status" value="1"/>
</dbReference>
<evidence type="ECO:0000256" key="5">
    <source>
        <dbReference type="ARBA" id="ARBA00022553"/>
    </source>
</evidence>
<dbReference type="InterPro" id="IPR004358">
    <property type="entry name" value="Sig_transdc_His_kin-like_C"/>
</dbReference>
<evidence type="ECO:0000256" key="3">
    <source>
        <dbReference type="ARBA" id="ARBA00012438"/>
    </source>
</evidence>
<keyword evidence="4" id="KW-1003">Cell membrane</keyword>
<dbReference type="PANTHER" id="PTHR45528">
    <property type="entry name" value="SENSOR HISTIDINE KINASE CPXA"/>
    <property type="match status" value="1"/>
</dbReference>
<evidence type="ECO:0000256" key="1">
    <source>
        <dbReference type="ARBA" id="ARBA00000085"/>
    </source>
</evidence>
<dbReference type="GO" id="GO:0005524">
    <property type="term" value="F:ATP binding"/>
    <property type="evidence" value="ECO:0007669"/>
    <property type="project" value="UniProtKB-KW"/>
</dbReference>
<keyword evidence="9" id="KW-0418">Kinase</keyword>
<dbReference type="InterPro" id="IPR005467">
    <property type="entry name" value="His_kinase_dom"/>
</dbReference>
<evidence type="ECO:0000256" key="9">
    <source>
        <dbReference type="ARBA" id="ARBA00022777"/>
    </source>
</evidence>
<dbReference type="EC" id="2.7.13.3" evidence="3"/>
<dbReference type="EMBL" id="JBHRYQ010000001">
    <property type="protein sequence ID" value="MFC3810356.1"/>
    <property type="molecule type" value="Genomic_DNA"/>
</dbReference>
<sequence length="451" mass="51610">MSIRLQLISLYLIIITVLVSLFSVSIFFQSENHRKNEFKGRLKDEAIMASTIFFNKNEISPEILKVLDKNKLTTLYDEEVFIFDKNDQIVYESGEDKIAIEKAKITEVRASREKYWKNHTKEFFGIKIKNGSQEFIIISSAIDKYGNLKQKNLLFTLFFGGLIVLLLSSLAGWFFVKRMLQPIQSIITKIDNIKSPQMGLRLELGKSNDEFTQLSIRFNRMLDRLQNAFLEQKAFVSHASHELRTPLTSITGQIQVSLLADDDPDELKKMIKSILEDVQNLNMLSNNLLDLSSLNAENQNHSFSLINILDKLSRVRNEILKKQPKATINLHFEEESDEIPELLAIPSLAYTAFLNIIENGVKYATDKTLDIWVTNSKKEITIAFQNKTLEINENDLDKIFEPFRRGPNSKNKSGHGVGLPLVKGILELHDGKIEVKMVSNSEILFLVTLPK</sequence>
<dbReference type="PANTHER" id="PTHR45528:SF1">
    <property type="entry name" value="SENSOR HISTIDINE KINASE CPXA"/>
    <property type="match status" value="1"/>
</dbReference>
<dbReference type="Pfam" id="PF02518">
    <property type="entry name" value="HATPase_c"/>
    <property type="match status" value="1"/>
</dbReference>
<dbReference type="Pfam" id="PF00672">
    <property type="entry name" value="HAMP"/>
    <property type="match status" value="1"/>
</dbReference>
<dbReference type="CDD" id="cd00082">
    <property type="entry name" value="HisKA"/>
    <property type="match status" value="1"/>
</dbReference>
<dbReference type="SMART" id="SM00387">
    <property type="entry name" value="HATPase_c"/>
    <property type="match status" value="1"/>
</dbReference>
<comment type="catalytic activity">
    <reaction evidence="1">
        <text>ATP + protein L-histidine = ADP + protein N-phospho-L-histidine.</text>
        <dbReference type="EC" id="2.7.13.3"/>
    </reaction>
</comment>
<keyword evidence="8" id="KW-0547">Nucleotide-binding</keyword>
<protein>
    <recommendedName>
        <fullName evidence="3">histidine kinase</fullName>
        <ecNumber evidence="3">2.7.13.3</ecNumber>
    </recommendedName>
</protein>
<evidence type="ECO:0000313" key="18">
    <source>
        <dbReference type="Proteomes" id="UP001595616"/>
    </source>
</evidence>
<keyword evidence="5" id="KW-0597">Phosphoprotein</keyword>
<feature type="transmembrane region" description="Helical" evidence="14">
    <location>
        <begin position="6"/>
        <end position="28"/>
    </location>
</feature>